<dbReference type="Proteomes" id="UP000219036">
    <property type="component" value="Unassembled WGS sequence"/>
</dbReference>
<proteinExistence type="predicted"/>
<reference evidence="2" key="1">
    <citation type="submission" date="2017-09" db="EMBL/GenBank/DDBJ databases">
        <authorList>
            <person name="Varghese N."/>
            <person name="Submissions S."/>
        </authorList>
    </citation>
    <scope>NUCLEOTIDE SEQUENCE [LARGE SCALE GENOMIC DNA]</scope>
    <source>
        <strain evidence="2">DSM 15103</strain>
    </source>
</reference>
<keyword evidence="2" id="KW-1185">Reference proteome</keyword>
<organism evidence="1 2">
    <name type="scientific">Persephonella hydrogeniphila</name>
    <dbReference type="NCBI Taxonomy" id="198703"/>
    <lineage>
        <taxon>Bacteria</taxon>
        <taxon>Pseudomonadati</taxon>
        <taxon>Aquificota</taxon>
        <taxon>Aquificia</taxon>
        <taxon>Aquificales</taxon>
        <taxon>Hydrogenothermaceae</taxon>
        <taxon>Persephonella</taxon>
    </lineage>
</organism>
<dbReference type="EMBL" id="OBEI01000001">
    <property type="protein sequence ID" value="SNZ03953.1"/>
    <property type="molecule type" value="Genomic_DNA"/>
</dbReference>
<evidence type="ECO:0000313" key="1">
    <source>
        <dbReference type="EMBL" id="SNZ03953.1"/>
    </source>
</evidence>
<evidence type="ECO:0000313" key="2">
    <source>
        <dbReference type="Proteomes" id="UP000219036"/>
    </source>
</evidence>
<dbReference type="AlphaFoldDB" id="A0A285N4T5"/>
<protein>
    <submittedName>
        <fullName evidence="1">Uncharacterized protein</fullName>
    </submittedName>
</protein>
<dbReference type="RefSeq" id="WP_096999692.1">
    <property type="nucleotide sequence ID" value="NZ_OBEI01000001.1"/>
</dbReference>
<gene>
    <name evidence="1" type="ORF">SAMN06265182_0515</name>
</gene>
<sequence length="137" mass="16551">MKIQNIVFNRLGNNLSILIDYNQRQIQIWDEVYFTIKDRYVEISSICIDKDFMKIRMDIYFREDRDYIDFLFEKEKVYIKNLGEFEPDDEGFSGSVQETEILFKIGMNTELRNLIRGEKIFIPQQDFFKNVALIFMS</sequence>
<dbReference type="OrthoDB" id="13818at2"/>
<name>A0A285N4T5_9AQUI</name>
<accession>A0A285N4T5</accession>